<dbReference type="PANTHER" id="PTHR43730:SF1">
    <property type="entry name" value="BETA-MANNOSIDASE"/>
    <property type="match status" value="1"/>
</dbReference>
<dbReference type="GO" id="GO:0004567">
    <property type="term" value="F:beta-mannosidase activity"/>
    <property type="evidence" value="ECO:0007669"/>
    <property type="project" value="UniProtKB-EC"/>
</dbReference>
<feature type="transmembrane region" description="Helical" evidence="17">
    <location>
        <begin position="696"/>
        <end position="713"/>
    </location>
</feature>
<evidence type="ECO:0000256" key="6">
    <source>
        <dbReference type="ARBA" id="ARBA00012754"/>
    </source>
</evidence>
<dbReference type="InterPro" id="IPR013783">
    <property type="entry name" value="Ig-like_fold"/>
</dbReference>
<evidence type="ECO:0000256" key="8">
    <source>
        <dbReference type="ARBA" id="ARBA00022679"/>
    </source>
</evidence>
<evidence type="ECO:0000256" key="9">
    <source>
        <dbReference type="ARBA" id="ARBA00022692"/>
    </source>
</evidence>
<dbReference type="InterPro" id="IPR050887">
    <property type="entry name" value="Beta-mannosidase_GH2"/>
</dbReference>
<comment type="similarity">
    <text evidence="4">Belongs to the glycosyl hydrolase 2 family.</text>
</comment>
<keyword evidence="11" id="KW-0256">Endoplasmic reticulum</keyword>
<evidence type="ECO:0000313" key="21">
    <source>
        <dbReference type="EMBL" id="CBY34334.1"/>
    </source>
</evidence>
<evidence type="ECO:0000256" key="7">
    <source>
        <dbReference type="ARBA" id="ARBA00022676"/>
    </source>
</evidence>
<feature type="transmembrane region" description="Helical" evidence="17">
    <location>
        <begin position="719"/>
        <end position="736"/>
    </location>
</feature>
<dbReference type="InterPro" id="IPR036156">
    <property type="entry name" value="Beta-gal/glucu_dom_sf"/>
</dbReference>
<organism evidence="21">
    <name type="scientific">Oikopleura dioica</name>
    <name type="common">Tunicate</name>
    <dbReference type="NCBI Taxonomy" id="34765"/>
    <lineage>
        <taxon>Eukaryota</taxon>
        <taxon>Metazoa</taxon>
        <taxon>Chordata</taxon>
        <taxon>Tunicata</taxon>
        <taxon>Appendicularia</taxon>
        <taxon>Copelata</taxon>
        <taxon>Oikopleuridae</taxon>
        <taxon>Oikopleura</taxon>
    </lineage>
</organism>
<name>E4YFR0_OIKDI</name>
<gene>
    <name evidence="21" type="ORF">GSOID_T00024352001</name>
</gene>
<evidence type="ECO:0000256" key="12">
    <source>
        <dbReference type="ARBA" id="ARBA00022989"/>
    </source>
</evidence>
<evidence type="ECO:0000256" key="5">
    <source>
        <dbReference type="ARBA" id="ARBA00008715"/>
    </source>
</evidence>
<dbReference type="Gene3D" id="2.60.120.260">
    <property type="entry name" value="Galactose-binding domain-like"/>
    <property type="match status" value="1"/>
</dbReference>
<dbReference type="Pfam" id="PF03155">
    <property type="entry name" value="Alg6_Alg8"/>
    <property type="match status" value="1"/>
</dbReference>
<evidence type="ECO:0000256" key="13">
    <source>
        <dbReference type="ARBA" id="ARBA00023136"/>
    </source>
</evidence>
<dbReference type="SUPFAM" id="SSF49785">
    <property type="entry name" value="Galactose-binding domain-like"/>
    <property type="match status" value="1"/>
</dbReference>
<keyword evidence="12 17" id="KW-1133">Transmembrane helix</keyword>
<dbReference type="GO" id="GO:0006516">
    <property type="term" value="P:glycoprotein catabolic process"/>
    <property type="evidence" value="ECO:0007669"/>
    <property type="project" value="TreeGrafter"/>
</dbReference>
<feature type="domain" description="Beta-mannosidase-like galactose-binding" evidence="20">
    <location>
        <begin position="55"/>
        <end position="196"/>
    </location>
</feature>
<evidence type="ECO:0000256" key="11">
    <source>
        <dbReference type="ARBA" id="ARBA00022824"/>
    </source>
</evidence>
<evidence type="ECO:0000256" key="4">
    <source>
        <dbReference type="ARBA" id="ARBA00007401"/>
    </source>
</evidence>
<evidence type="ECO:0000256" key="10">
    <source>
        <dbReference type="ARBA" id="ARBA00022801"/>
    </source>
</evidence>
<feature type="transmembrane region" description="Helical" evidence="17">
    <location>
        <begin position="1390"/>
        <end position="1413"/>
    </location>
</feature>
<feature type="transmembrane region" description="Helical" evidence="17">
    <location>
        <begin position="756"/>
        <end position="772"/>
    </location>
</feature>
<dbReference type="GO" id="GO:0016758">
    <property type="term" value="F:hexosyltransferase activity"/>
    <property type="evidence" value="ECO:0007669"/>
    <property type="project" value="InterPro"/>
</dbReference>
<evidence type="ECO:0000256" key="14">
    <source>
        <dbReference type="ARBA" id="ARBA00023180"/>
    </source>
</evidence>
<keyword evidence="10" id="KW-0378">Hydrolase</keyword>
<dbReference type="PANTHER" id="PTHR43730">
    <property type="entry name" value="BETA-MANNOSIDASE"/>
    <property type="match status" value="1"/>
</dbReference>
<keyword evidence="18" id="KW-0732">Signal</keyword>
<evidence type="ECO:0000256" key="15">
    <source>
        <dbReference type="ARBA" id="ARBA00023295"/>
    </source>
</evidence>
<evidence type="ECO:0000256" key="18">
    <source>
        <dbReference type="SAM" id="SignalP"/>
    </source>
</evidence>
<sequence>MMFFLFFFIAFADCYSISSIKSSNLTFTAEKKLLSCSKLPPVSIYSCFLSKFPSENINNRTNDANLQWTGSTKSSFEAEFGTVKPAKFAFLQLENVDTIGEIIWNGAKIGNVKNSFRKYLFDVSKSINPTNQLQIDLQAPVIAAKQAAEAQFPIKQYPECPVSAQTNGQCHVNMLRKPQYSFSWDWGPSMPDSGIYDSPKLLVFDSSAIFDAKLQLLSAFSDDLQILQVQVLILHPNSEIAPAGQAIVNFKPALKFSADAMKFEKVDENLWKGTMNLQIEREEINWWWIHGMGKQNLYTATITWDSTSIEISSIEKQFGFRTAELVQDQLQDGLSFYFKINEKPVFMSGSNWIPSSSYIGDFSDYYADNLQSAVDAGIKMLRVWGGGIYEQDAFYSKANELGLLIWQDFAFACSTYENDDDFLDSVAKEVSDQIWRLSSNPSIVAWAGNNENEAALATNWWSIPDEEMDFYYKQYSDLYINTVQKTVLSEGLSVPFVLSSPSNGKMSENSPNGIAKNPYDPNFGDVHFYDYKSDCTDWTKFPKTRFASEFGYQSVAKTYENFFRMDFWDCTGIFLIFSGFKILLAQKYDLYHSTDFDVHRNWLAITNSKPISEWYFEITSEWTLDYPPFFAYFEKFLSKYAAKYDPLLVKIQKDPISTDNVVFFQKMTVVFTDITILFGAYFFCKVKYNKKFSRKNNLEVAFLIICNAALFIIDHIHFQYNGLILGLLLCFLAAFMNGKLKTAALVFSFLLHLKHLFLYVAPFAGIAFLQQINSTRIRRGNKTAFLQLAFIASIVLLVSAASLFPFLSQLDQLAARLFPFKRGLTHSYWAGNFWAIYNFVDLLLARLFGMKSALTSGLVGEFSHQVLPNVPPLATFILTFASMIPALLKIWTKPEKKTWILSFCSIALSSFIFGWHVHEKAILLALLPASGFMLLEKSLFRIFGILMVAGVSGVLPLIFTEFEQSIVIPVYILYLLTTLYLFQADFQRMNIIEKLYIISSVPLVAFVQIWSKVLLPSLPFLPLLVQSLYTALGVLYSFILINLELFSVDSWGLISSIESVTSSADRYFGSAWAAQRNHHQDGNEQIYGFITVSHFSVNHIYNFYQEAFKNFIYLSQTVQSICTSSQSNFYRSRAGLQSTMGALYWQLNDVWSTASWSSLDYSKNWKPLHYQIKKSFNSELTLIAKVNENDQLEVFVISDYVATKGRLKVQTRSWRSFDTLGEVDYGMFEIKKLEGNLILTKNVGFLLNQMNCPYGKWNECYFTISFIMNDGLTLFTTWESPVPIREIKVFTELDANVAFFGDCSVDPKDQSLEFEISSALPQPFIWLETTYIGKWSDNFFMMTSSRSFLTFMPAYELTCEEFMKDAQIYYPSKVLVPPPKPSEVSSIKNIFMIFAITMLSIVVLSCCLICYYASREETVQQSRNLKFGNIAPRIGQRKKYRQL</sequence>
<evidence type="ECO:0000256" key="1">
    <source>
        <dbReference type="ARBA" id="ARBA00000829"/>
    </source>
</evidence>
<dbReference type="Pfam" id="PF17753">
    <property type="entry name" value="Ig_mannosidase"/>
    <property type="match status" value="1"/>
</dbReference>
<evidence type="ECO:0000259" key="20">
    <source>
        <dbReference type="Pfam" id="PF22666"/>
    </source>
</evidence>
<protein>
    <recommendedName>
        <fullName evidence="6">beta-mannosidase</fullName>
        <ecNumber evidence="6">3.2.1.25</ecNumber>
    </recommendedName>
    <alternativeName>
        <fullName evidence="16">Mannanase</fullName>
    </alternativeName>
</protein>
<keyword evidence="9 17" id="KW-0812">Transmembrane</keyword>
<dbReference type="SUPFAM" id="SSF51445">
    <property type="entry name" value="(Trans)glycosidases"/>
    <property type="match status" value="2"/>
</dbReference>
<feature type="transmembrane region" description="Helical" evidence="17">
    <location>
        <begin position="663"/>
        <end position="684"/>
    </location>
</feature>
<dbReference type="InterPro" id="IPR004856">
    <property type="entry name" value="Glyco_trans_ALG6/ALG8"/>
</dbReference>
<keyword evidence="14" id="KW-0325">Glycoprotein</keyword>
<comment type="pathway">
    <text evidence="3">Protein modification; protein glycosylation.</text>
</comment>
<comment type="subcellular location">
    <subcellularLocation>
        <location evidence="2">Endoplasmic reticulum membrane</location>
        <topology evidence="2">Multi-pass membrane protein</topology>
    </subcellularLocation>
</comment>
<keyword evidence="15" id="KW-0326">Glycosidase</keyword>
<evidence type="ECO:0000256" key="3">
    <source>
        <dbReference type="ARBA" id="ARBA00004922"/>
    </source>
</evidence>
<dbReference type="UniPathway" id="UPA00378"/>
<feature type="signal peptide" evidence="18">
    <location>
        <begin position="1"/>
        <end position="16"/>
    </location>
</feature>
<dbReference type="SUPFAM" id="SSF49303">
    <property type="entry name" value="beta-Galactosidase/glucuronidase domain"/>
    <property type="match status" value="1"/>
</dbReference>
<dbReference type="InterPro" id="IPR017853">
    <property type="entry name" value="GH"/>
</dbReference>
<proteinExistence type="inferred from homology"/>
<evidence type="ECO:0000256" key="17">
    <source>
        <dbReference type="SAM" id="Phobius"/>
    </source>
</evidence>
<feature type="transmembrane region" description="Helical" evidence="17">
    <location>
        <begin position="995"/>
        <end position="1015"/>
    </location>
</feature>
<dbReference type="InterPro" id="IPR008979">
    <property type="entry name" value="Galactose-bd-like_sf"/>
</dbReference>
<feature type="domain" description="Beta-mannosidase Ig-fold" evidence="19">
    <location>
        <begin position="1305"/>
        <end position="1368"/>
    </location>
</feature>
<keyword evidence="8" id="KW-0808">Transferase</keyword>
<feature type="transmembrane region" description="Helical" evidence="17">
    <location>
        <begin position="900"/>
        <end position="918"/>
    </location>
</feature>
<dbReference type="EC" id="3.2.1.25" evidence="6"/>
<dbReference type="Gene3D" id="2.60.40.10">
    <property type="entry name" value="Immunoglobulins"/>
    <property type="match status" value="1"/>
</dbReference>
<dbReference type="Proteomes" id="UP000011014">
    <property type="component" value="Unassembled WGS sequence"/>
</dbReference>
<dbReference type="InterPro" id="IPR054593">
    <property type="entry name" value="Beta-mannosidase-like_N2"/>
</dbReference>
<keyword evidence="7" id="KW-0328">Glycosyltransferase</keyword>
<dbReference type="Gene3D" id="3.20.20.80">
    <property type="entry name" value="Glycosidases"/>
    <property type="match status" value="2"/>
</dbReference>
<evidence type="ECO:0000259" key="19">
    <source>
        <dbReference type="Pfam" id="PF17753"/>
    </source>
</evidence>
<comment type="catalytic activity">
    <reaction evidence="1">
        <text>Hydrolysis of terminal, non-reducing beta-D-mannose residues in beta-D-mannosides.</text>
        <dbReference type="EC" id="3.2.1.25"/>
    </reaction>
</comment>
<dbReference type="InterPro" id="IPR041625">
    <property type="entry name" value="Beta-mannosidase_Ig"/>
</dbReference>
<dbReference type="Pfam" id="PF22666">
    <property type="entry name" value="Glyco_hydro_2_N2"/>
    <property type="match status" value="1"/>
</dbReference>
<accession>E4YFR0</accession>
<feature type="chain" id="PRO_5003192201" description="beta-mannosidase" evidence="18">
    <location>
        <begin position="17"/>
        <end position="1443"/>
    </location>
</feature>
<dbReference type="GO" id="GO:0005789">
    <property type="term" value="C:endoplasmic reticulum membrane"/>
    <property type="evidence" value="ECO:0007669"/>
    <property type="project" value="UniProtKB-SubCell"/>
</dbReference>
<keyword evidence="13 17" id="KW-0472">Membrane</keyword>
<feature type="transmembrane region" description="Helical" evidence="17">
    <location>
        <begin position="938"/>
        <end position="959"/>
    </location>
</feature>
<reference evidence="21" key="1">
    <citation type="journal article" date="2010" name="Science">
        <title>Plasticity of animal genome architecture unmasked by rapid evolution of a pelagic tunicate.</title>
        <authorList>
            <person name="Denoeud F."/>
            <person name="Henriet S."/>
            <person name="Mungpakdee S."/>
            <person name="Aury J.M."/>
            <person name="Da Silva C."/>
            <person name="Brinkmann H."/>
            <person name="Mikhaleva J."/>
            <person name="Olsen L.C."/>
            <person name="Jubin C."/>
            <person name="Canestro C."/>
            <person name="Bouquet J.M."/>
            <person name="Danks G."/>
            <person name="Poulain J."/>
            <person name="Campsteijn C."/>
            <person name="Adamski M."/>
            <person name="Cross I."/>
            <person name="Yadetie F."/>
            <person name="Muffato M."/>
            <person name="Louis A."/>
            <person name="Butcher S."/>
            <person name="Tsagkogeorga G."/>
            <person name="Konrad A."/>
            <person name="Singh S."/>
            <person name="Jensen M.F."/>
            <person name="Cong E.H."/>
            <person name="Eikeseth-Otteraa H."/>
            <person name="Noel B."/>
            <person name="Anthouard V."/>
            <person name="Porcel B.M."/>
            <person name="Kachouri-Lafond R."/>
            <person name="Nishino A."/>
            <person name="Ugolini M."/>
            <person name="Chourrout P."/>
            <person name="Nishida H."/>
            <person name="Aasland R."/>
            <person name="Huzurbazar S."/>
            <person name="Westhof E."/>
            <person name="Delsuc F."/>
            <person name="Lehrach H."/>
            <person name="Reinhardt R."/>
            <person name="Weissenbach J."/>
            <person name="Roy S.W."/>
            <person name="Artiguenave F."/>
            <person name="Postlethwait J.H."/>
            <person name="Manak J.R."/>
            <person name="Thompson E.M."/>
            <person name="Jaillon O."/>
            <person name="Du Pasquier L."/>
            <person name="Boudinot P."/>
            <person name="Liberles D.A."/>
            <person name="Volff J.N."/>
            <person name="Philippe H."/>
            <person name="Lenhard B."/>
            <person name="Roest Crollius H."/>
            <person name="Wincker P."/>
            <person name="Chourrout D."/>
        </authorList>
    </citation>
    <scope>NUCLEOTIDE SEQUENCE [LARGE SCALE GENOMIC DNA]</scope>
</reference>
<evidence type="ECO:0000256" key="2">
    <source>
        <dbReference type="ARBA" id="ARBA00004477"/>
    </source>
</evidence>
<feature type="transmembrane region" description="Helical" evidence="17">
    <location>
        <begin position="1027"/>
        <end position="1046"/>
    </location>
</feature>
<feature type="transmembrane region" description="Helical" evidence="17">
    <location>
        <begin position="828"/>
        <end position="849"/>
    </location>
</feature>
<evidence type="ECO:0000256" key="16">
    <source>
        <dbReference type="ARBA" id="ARBA00033445"/>
    </source>
</evidence>
<dbReference type="EMBL" id="FN654498">
    <property type="protein sequence ID" value="CBY34334.1"/>
    <property type="molecule type" value="Genomic_DNA"/>
</dbReference>
<comment type="similarity">
    <text evidence="5">Belongs to the ALG6/ALG8 glucosyltransferase family.</text>
</comment>
<feature type="transmembrane region" description="Helical" evidence="17">
    <location>
        <begin position="869"/>
        <end position="888"/>
    </location>
</feature>
<feature type="transmembrane region" description="Helical" evidence="17">
    <location>
        <begin position="784"/>
        <end position="807"/>
    </location>
</feature>
<feature type="transmembrane region" description="Helical" evidence="17">
    <location>
        <begin position="966"/>
        <end position="983"/>
    </location>
</feature>